<feature type="signal peptide" evidence="2">
    <location>
        <begin position="1"/>
        <end position="21"/>
    </location>
</feature>
<organism evidence="4 5">
    <name type="scientific">Spodoptera frugiperda</name>
    <name type="common">Fall armyworm</name>
    <dbReference type="NCBI Taxonomy" id="7108"/>
    <lineage>
        <taxon>Eukaryota</taxon>
        <taxon>Metazoa</taxon>
        <taxon>Ecdysozoa</taxon>
        <taxon>Arthropoda</taxon>
        <taxon>Hexapoda</taxon>
        <taxon>Insecta</taxon>
        <taxon>Pterygota</taxon>
        <taxon>Neoptera</taxon>
        <taxon>Endopterygota</taxon>
        <taxon>Lepidoptera</taxon>
        <taxon>Glossata</taxon>
        <taxon>Ditrysia</taxon>
        <taxon>Noctuoidea</taxon>
        <taxon>Noctuidae</taxon>
        <taxon>Amphipyrinae</taxon>
        <taxon>Spodoptera</taxon>
    </lineage>
</organism>
<name>A0A9R0EE29_SPOFR</name>
<feature type="chain" id="PRO_5040419490" evidence="2">
    <location>
        <begin position="22"/>
        <end position="597"/>
    </location>
</feature>
<dbReference type="GO" id="GO:0010032">
    <property type="term" value="P:meiotic chromosome condensation"/>
    <property type="evidence" value="ECO:0007669"/>
    <property type="project" value="TreeGrafter"/>
</dbReference>
<dbReference type="GO" id="GO:0003682">
    <property type="term" value="F:chromatin binding"/>
    <property type="evidence" value="ECO:0007669"/>
    <property type="project" value="TreeGrafter"/>
</dbReference>
<dbReference type="InterPro" id="IPR031739">
    <property type="entry name" value="Ncaph2"/>
</dbReference>
<feature type="region of interest" description="Disordered" evidence="1">
    <location>
        <begin position="336"/>
        <end position="360"/>
    </location>
</feature>
<dbReference type="RefSeq" id="XP_050563508.1">
    <property type="nucleotide sequence ID" value="XM_050707551.1"/>
</dbReference>
<protein>
    <submittedName>
        <fullName evidence="5">Uncharacterized protein LOC118276034</fullName>
    </submittedName>
</protein>
<evidence type="ECO:0000256" key="1">
    <source>
        <dbReference type="SAM" id="MobiDB-lite"/>
    </source>
</evidence>
<evidence type="ECO:0000313" key="4">
    <source>
        <dbReference type="Proteomes" id="UP000829999"/>
    </source>
</evidence>
<feature type="domain" description="Condensin II complex subunit H2 N-terminal" evidence="3">
    <location>
        <begin position="52"/>
        <end position="155"/>
    </location>
</feature>
<sequence>MATVVITLFLFVQFYVCKMDAVSIKKRRTPLSSRREKRWSMNSQRLDEIVAQLMQPVSMKNQEQIFNHNITELLEEYMTEAGLRALEGGEDVRVNFPEMAILLQRTVDIYSHKVDCLHQSILDYCDKLLTARQEEEEEEEAQGQAAAETAARRARRRASVELDFAHIALSAAAPREPAAARPPPTLPRMYVELEPRRITAADVELQDYAGEHIGLLSDYQVTCRLHRGMLVDELEDGSSQARALRPISLLELQEAIAAAAPPPLAASTPERDSPPRTPDPPRHRRTSDLDATLQSPDLAADIRGPHLATPDMAAVAHAPELAAPLDTPDGARLDDTCRTPAADRTTPKHNKKERKRRSETSIDTAIKISVGEDLRQKLDEVQEFSIPATWIRKIVKKRKTEILANRWQIREETPIPRGEFPGWSPEEGARAVAAAAKHASKLLDSDDDDGFFEQSSVADSDASRAEEPRLADLAPAALHGLAPPEGAGDGWQQRVLARAAAAPAPDVRALARAVMRALGAGADAAGGAGPAVAWRELRRGVAAPTSHVLLATLFLANSRNVEVLAGPALSVAEFSLRLLSMDERRYSEAAAQEPFMR</sequence>
<proteinExistence type="predicted"/>
<dbReference type="AlphaFoldDB" id="A0A9R0EE29"/>
<accession>A0A9R0EE29</accession>
<dbReference type="GO" id="GO:0051306">
    <property type="term" value="P:mitotic sister chromatid separation"/>
    <property type="evidence" value="ECO:0007669"/>
    <property type="project" value="TreeGrafter"/>
</dbReference>
<dbReference type="PANTHER" id="PTHR14324">
    <property type="entry name" value="CONDENSIN-2 COMPLEX SUBUNIT H2"/>
    <property type="match status" value="1"/>
</dbReference>
<dbReference type="InterPro" id="IPR009378">
    <property type="entry name" value="H2_N"/>
</dbReference>
<reference evidence="5" key="1">
    <citation type="submission" date="2025-08" db="UniProtKB">
        <authorList>
            <consortium name="RefSeq"/>
        </authorList>
    </citation>
    <scope>IDENTIFICATION</scope>
    <source>
        <tissue evidence="5">Whole larval tissue</tissue>
    </source>
</reference>
<keyword evidence="2" id="KW-0732">Signal</keyword>
<dbReference type="GeneID" id="118276034"/>
<evidence type="ECO:0000313" key="5">
    <source>
        <dbReference type="RefSeq" id="XP_050563508.1"/>
    </source>
</evidence>
<feature type="region of interest" description="Disordered" evidence="1">
    <location>
        <begin position="261"/>
        <end position="295"/>
    </location>
</feature>
<dbReference type="PANTHER" id="PTHR14324:SF3">
    <property type="entry name" value="CONDENSIN-2 COMPLEX SUBUNIT H2"/>
    <property type="match status" value="1"/>
</dbReference>
<keyword evidence="4" id="KW-1185">Reference proteome</keyword>
<evidence type="ECO:0000256" key="2">
    <source>
        <dbReference type="SAM" id="SignalP"/>
    </source>
</evidence>
<feature type="compositionally biased region" description="Basic residues" evidence="1">
    <location>
        <begin position="347"/>
        <end position="357"/>
    </location>
</feature>
<dbReference type="GO" id="GO:0005634">
    <property type="term" value="C:nucleus"/>
    <property type="evidence" value="ECO:0007669"/>
    <property type="project" value="TreeGrafter"/>
</dbReference>
<dbReference type="Proteomes" id="UP000829999">
    <property type="component" value="Chromosome 31"/>
</dbReference>
<dbReference type="GO" id="GO:0000796">
    <property type="term" value="C:condensin complex"/>
    <property type="evidence" value="ECO:0007669"/>
    <property type="project" value="TreeGrafter"/>
</dbReference>
<dbReference type="Pfam" id="PF06278">
    <property type="entry name" value="CNDH2_N"/>
    <property type="match status" value="1"/>
</dbReference>
<evidence type="ECO:0000259" key="3">
    <source>
        <dbReference type="Pfam" id="PF06278"/>
    </source>
</evidence>
<gene>
    <name evidence="5" type="primary">LOC118276034</name>
</gene>
<dbReference type="OrthoDB" id="10038475at2759"/>